<keyword evidence="5" id="KW-1185">Reference proteome</keyword>
<dbReference type="Proteomes" id="UP000618382">
    <property type="component" value="Unassembled WGS sequence"/>
</dbReference>
<sequence length="366" mass="40437">MTGDARPGADRAWVLLTALPPTTGHEDLVRFAALAAREVHVVLCTQPSEPMPAERHAAVRAMAARLDPHGAVHVHHVHEEMPQEPADTPDFWPMWHRLLVGLGARPGDLVVASEPYGAELAAVIEGRFLPYDPGRLANPAKATRLREAPIEHFADLLDEFAPVLRKRVTLFGAESVGKTTLTRRMEERGLAVAQPEWARPYLELDAVGPDVTAAKMRAIWHGQLAQQRAAEAIAARRRRPFVVQDTDLYSTVGYWLLKGEEFGEPDVPAGLWADAAAHASDLYVILGQDPVPFAADPLRYGGDRRETTDQFWIDLCEQAGVPWVLVDEHGLQAREERVVAELRRLFGTPLAYRRRGSEYAPAAVAP</sequence>
<dbReference type="AlphaFoldDB" id="A0A7Y9FEZ2"/>
<evidence type="ECO:0000313" key="3">
    <source>
        <dbReference type="EMBL" id="NYD86093.1"/>
    </source>
</evidence>
<dbReference type="InterPro" id="IPR014729">
    <property type="entry name" value="Rossmann-like_a/b/a_fold"/>
</dbReference>
<accession>A0A7Y9FEZ2</accession>
<evidence type="ECO:0000313" key="5">
    <source>
        <dbReference type="Proteomes" id="UP000618382"/>
    </source>
</evidence>
<dbReference type="EMBL" id="BONN01000001">
    <property type="protein sequence ID" value="GIG30899.1"/>
    <property type="molecule type" value="Genomic_DNA"/>
</dbReference>
<proteinExistence type="predicted"/>
<evidence type="ECO:0000313" key="4">
    <source>
        <dbReference type="Proteomes" id="UP000577956"/>
    </source>
</evidence>
<dbReference type="Proteomes" id="UP000577956">
    <property type="component" value="Unassembled WGS sequence"/>
</dbReference>
<dbReference type="EMBL" id="JACCBK010000001">
    <property type="protein sequence ID" value="NYD86093.1"/>
    <property type="molecule type" value="Genomic_DNA"/>
</dbReference>
<dbReference type="GO" id="GO:0016779">
    <property type="term" value="F:nucleotidyltransferase activity"/>
    <property type="evidence" value="ECO:0007669"/>
    <property type="project" value="UniProtKB-KW"/>
</dbReference>
<reference evidence="3 4" key="1">
    <citation type="submission" date="2020-07" db="EMBL/GenBank/DDBJ databases">
        <title>Sequencing the genomes of 1000 actinobacteria strains.</title>
        <authorList>
            <person name="Klenk H.-P."/>
        </authorList>
    </citation>
    <scope>NUCLEOTIDE SEQUENCE [LARGE SCALE GENOMIC DNA]</scope>
    <source>
        <strain evidence="3 4">DSM 24482</strain>
    </source>
</reference>
<keyword evidence="3" id="KW-0808">Transferase</keyword>
<evidence type="ECO:0000259" key="1">
    <source>
        <dbReference type="Pfam" id="PF13521"/>
    </source>
</evidence>
<dbReference type="Pfam" id="PF13521">
    <property type="entry name" value="AAA_28"/>
    <property type="match status" value="1"/>
</dbReference>
<dbReference type="Gene3D" id="3.40.50.620">
    <property type="entry name" value="HUPs"/>
    <property type="match status" value="1"/>
</dbReference>
<reference evidence="2 5" key="2">
    <citation type="submission" date="2021-01" db="EMBL/GenBank/DDBJ databases">
        <title>Whole genome shotgun sequence of Cellulomonas oligotrophica NBRC 109435.</title>
        <authorList>
            <person name="Komaki H."/>
            <person name="Tamura T."/>
        </authorList>
    </citation>
    <scope>NUCLEOTIDE SEQUENCE [LARGE SCALE GENOMIC DNA]</scope>
    <source>
        <strain evidence="2 5">NBRC 109435</strain>
    </source>
</reference>
<feature type="domain" description="NadR/Ttd14 AAA" evidence="1">
    <location>
        <begin position="167"/>
        <end position="334"/>
    </location>
</feature>
<keyword evidence="3" id="KW-0548">Nucleotidyltransferase</keyword>
<dbReference type="PANTHER" id="PTHR37512:SF1">
    <property type="entry name" value="NADR_TTD14 AAA DOMAIN-CONTAINING PROTEIN"/>
    <property type="match status" value="1"/>
</dbReference>
<evidence type="ECO:0000313" key="2">
    <source>
        <dbReference type="EMBL" id="GIG30899.1"/>
    </source>
</evidence>
<gene>
    <name evidence="3" type="ORF">BKA21_001642</name>
    <name evidence="2" type="ORF">Col01nite_00580</name>
</gene>
<dbReference type="SUPFAM" id="SSF52540">
    <property type="entry name" value="P-loop containing nucleoside triphosphate hydrolases"/>
    <property type="match status" value="1"/>
</dbReference>
<dbReference type="InterPro" id="IPR052735">
    <property type="entry name" value="NAD_biosynth-regulator"/>
</dbReference>
<dbReference type="Gene3D" id="3.40.50.300">
    <property type="entry name" value="P-loop containing nucleotide triphosphate hydrolases"/>
    <property type="match status" value="1"/>
</dbReference>
<dbReference type="InterPro" id="IPR038727">
    <property type="entry name" value="NadR/Ttd14_AAA_dom"/>
</dbReference>
<organism evidence="3 4">
    <name type="scientific">Cellulomonas oligotrophica</name>
    <dbReference type="NCBI Taxonomy" id="931536"/>
    <lineage>
        <taxon>Bacteria</taxon>
        <taxon>Bacillati</taxon>
        <taxon>Actinomycetota</taxon>
        <taxon>Actinomycetes</taxon>
        <taxon>Micrococcales</taxon>
        <taxon>Cellulomonadaceae</taxon>
        <taxon>Cellulomonas</taxon>
    </lineage>
</organism>
<protein>
    <submittedName>
        <fullName evidence="3">NadR type nicotinamide-nucleotide adenylyltransferase</fullName>
    </submittedName>
</protein>
<dbReference type="RefSeq" id="WP_140457777.1">
    <property type="nucleotide sequence ID" value="NZ_BAABFI010000002.1"/>
</dbReference>
<dbReference type="InterPro" id="IPR027417">
    <property type="entry name" value="P-loop_NTPase"/>
</dbReference>
<dbReference type="PANTHER" id="PTHR37512">
    <property type="entry name" value="TRIFUNCTIONAL NAD BIOSYNTHESIS/REGULATOR PROTEIN NADR"/>
    <property type="match status" value="1"/>
</dbReference>
<comment type="caution">
    <text evidence="3">The sequence shown here is derived from an EMBL/GenBank/DDBJ whole genome shotgun (WGS) entry which is preliminary data.</text>
</comment>
<name>A0A7Y9FEZ2_9CELL</name>